<sequence length="184" mass="20586">MNCQMLLDMIAARRKSFAFIAFLALLALGVGIYLSAYQKPELEEAQKAWFAKRDSLARGETQADATKYQQGMRDLETFRKHLVAKKEFPALLERLYDTAKHNSLALNGITYKPGKEKVKGNRVVTYGISFNVTGKYAAIKSFLGDLARYQEMLVIESISLSNSSATEEKVDLKVVTTLYLTEGA</sequence>
<dbReference type="Gene3D" id="3.30.70.60">
    <property type="match status" value="1"/>
</dbReference>
<accession>A0ABS0YT44</accession>
<dbReference type="InterPro" id="IPR007445">
    <property type="entry name" value="PilO"/>
</dbReference>
<dbReference type="EMBL" id="JAEMHK010000007">
    <property type="protein sequence ID" value="MBJ6800675.1"/>
    <property type="molecule type" value="Genomic_DNA"/>
</dbReference>
<comment type="caution">
    <text evidence="1">The sequence shown here is derived from an EMBL/GenBank/DDBJ whole genome shotgun (WGS) entry which is preliminary data.</text>
</comment>
<organism evidence="1 2">
    <name type="scientific">Geomonas propionica</name>
    <dbReference type="NCBI Taxonomy" id="2798582"/>
    <lineage>
        <taxon>Bacteria</taxon>
        <taxon>Pseudomonadati</taxon>
        <taxon>Thermodesulfobacteriota</taxon>
        <taxon>Desulfuromonadia</taxon>
        <taxon>Geobacterales</taxon>
        <taxon>Geobacteraceae</taxon>
        <taxon>Geomonas</taxon>
    </lineage>
</organism>
<protein>
    <submittedName>
        <fullName evidence="1">Type 4a pilus biogenesis protein PilO</fullName>
    </submittedName>
</protein>
<evidence type="ECO:0000313" key="1">
    <source>
        <dbReference type="EMBL" id="MBJ6800675.1"/>
    </source>
</evidence>
<dbReference type="InterPro" id="IPR014717">
    <property type="entry name" value="Transl_elong_EF1B/ribsomal_bS6"/>
</dbReference>
<gene>
    <name evidence="1" type="primary">pilO</name>
    <name evidence="1" type="ORF">JFN90_11080</name>
</gene>
<keyword evidence="2" id="KW-1185">Reference proteome</keyword>
<dbReference type="Proteomes" id="UP000641025">
    <property type="component" value="Unassembled WGS sequence"/>
</dbReference>
<dbReference type="RefSeq" id="WP_199395177.1">
    <property type="nucleotide sequence ID" value="NZ_JAEMHK010000007.1"/>
</dbReference>
<reference evidence="1 2" key="1">
    <citation type="submission" date="2020-12" db="EMBL/GenBank/DDBJ databases">
        <title>Geomonas sp. Red259, isolated from paddy soil.</title>
        <authorList>
            <person name="Xu Z."/>
            <person name="Zhang Z."/>
            <person name="Masuda Y."/>
            <person name="Itoh H."/>
            <person name="Senoo K."/>
        </authorList>
    </citation>
    <scope>NUCLEOTIDE SEQUENCE [LARGE SCALE GENOMIC DNA]</scope>
    <source>
        <strain evidence="1 2">Red259</strain>
    </source>
</reference>
<name>A0ABS0YT44_9BACT</name>
<proteinExistence type="predicted"/>
<dbReference type="Pfam" id="PF04350">
    <property type="entry name" value="PilO"/>
    <property type="match status" value="1"/>
</dbReference>
<evidence type="ECO:0000313" key="2">
    <source>
        <dbReference type="Proteomes" id="UP000641025"/>
    </source>
</evidence>